<feature type="compositionally biased region" description="Basic and acidic residues" evidence="1">
    <location>
        <begin position="34"/>
        <end position="57"/>
    </location>
</feature>
<protein>
    <submittedName>
        <fullName evidence="2">Uncharacterized protein</fullName>
    </submittedName>
</protein>
<dbReference type="OrthoDB" id="3181259at2759"/>
<dbReference type="Proteomes" id="UP000076532">
    <property type="component" value="Unassembled WGS sequence"/>
</dbReference>
<evidence type="ECO:0000313" key="4">
    <source>
        <dbReference type="Proteomes" id="UP000076532"/>
    </source>
</evidence>
<evidence type="ECO:0000256" key="1">
    <source>
        <dbReference type="SAM" id="MobiDB-lite"/>
    </source>
</evidence>
<dbReference type="AlphaFoldDB" id="A0A167VPD6"/>
<gene>
    <name evidence="3" type="ORF">FIBSPDRAFT_847297</name>
    <name evidence="2" type="ORF">FIBSPDRAFT_877763</name>
</gene>
<feature type="region of interest" description="Disordered" evidence="1">
    <location>
        <begin position="34"/>
        <end position="69"/>
    </location>
</feature>
<dbReference type="Gene3D" id="1.20.1280.50">
    <property type="match status" value="1"/>
</dbReference>
<dbReference type="EMBL" id="KV417853">
    <property type="protein sequence ID" value="KZP05228.1"/>
    <property type="molecule type" value="Genomic_DNA"/>
</dbReference>
<dbReference type="InterPro" id="IPR032675">
    <property type="entry name" value="LRR_dom_sf"/>
</dbReference>
<dbReference type="Gene3D" id="3.80.10.10">
    <property type="entry name" value="Ribonuclease Inhibitor"/>
    <property type="match status" value="1"/>
</dbReference>
<dbReference type="EMBL" id="KV417482">
    <property type="protein sequence ID" value="KZP33393.1"/>
    <property type="molecule type" value="Genomic_DNA"/>
</dbReference>
<keyword evidence="4" id="KW-1185">Reference proteome</keyword>
<accession>A0A167VPD6</accession>
<proteinExistence type="predicted"/>
<dbReference type="SUPFAM" id="SSF52047">
    <property type="entry name" value="RNI-like"/>
    <property type="match status" value="1"/>
</dbReference>
<dbReference type="STRING" id="436010.A0A167VPD6"/>
<reference evidence="2 4" key="1">
    <citation type="journal article" date="2016" name="Mol. Biol. Evol.">
        <title>Comparative Genomics of Early-Diverging Mushroom-Forming Fungi Provides Insights into the Origins of Lignocellulose Decay Capabilities.</title>
        <authorList>
            <person name="Nagy L.G."/>
            <person name="Riley R."/>
            <person name="Tritt A."/>
            <person name="Adam C."/>
            <person name="Daum C."/>
            <person name="Floudas D."/>
            <person name="Sun H."/>
            <person name="Yadav J.S."/>
            <person name="Pangilinan J."/>
            <person name="Larsson K.H."/>
            <person name="Matsuura K."/>
            <person name="Barry K."/>
            <person name="Labutti K."/>
            <person name="Kuo R."/>
            <person name="Ohm R.A."/>
            <person name="Bhattacharya S.S."/>
            <person name="Shirouzu T."/>
            <person name="Yoshinaga Y."/>
            <person name="Martin F.M."/>
            <person name="Grigoriev I.V."/>
            <person name="Hibbett D.S."/>
        </authorList>
    </citation>
    <scope>NUCLEOTIDE SEQUENCE [LARGE SCALE GENOMIC DNA]</scope>
    <source>
        <strain evidence="2 4">CBS 109695</strain>
    </source>
</reference>
<dbReference type="InterPro" id="IPR036047">
    <property type="entry name" value="F-box-like_dom_sf"/>
</dbReference>
<dbReference type="SUPFAM" id="SSF81383">
    <property type="entry name" value="F-box domain"/>
    <property type="match status" value="1"/>
</dbReference>
<sequence>MPGTLKRSQVRELTLTRSSSNFLRSKLIPHEPFNDDGMHGDKRCEHPSNRAFRDTRRISRPRKPPRYTHPIQTVPSELLALIFIIGSSLDPITFPITVSHVCGAWRDVALRSPPLWRRLTLTSNTRYHLDMWRERIFRAKACSLDIEIGTGRDGRRPYMGANAVQWYMHLVFPTISRWRSLHISFAHSTPFLWNAALSGCCSNVSPYVHAPMIEDISLIYPANDDTKEFTLFGGVAPRLRSLTIDGIRLSWIPHMMCNLTFLDYTHRGPASGDHAVSIVLDMLEISSRLEELRISFPSRHSQNLRGFPTSERPHRRVALPRLTKLHLRIEGPGIPSELLMLLPLLSLPRLSSLHMHDPIRSSHPFIHLGSFLKAFRLPTQLHFMMMEGGWVDHRILPSLLRSLKNLGRLVVCGARIPSPYYLGRAFAISRRAGDVIVDRRDVIY</sequence>
<evidence type="ECO:0000313" key="3">
    <source>
        <dbReference type="EMBL" id="KZP33393.1"/>
    </source>
</evidence>
<name>A0A167VPD6_9AGAM</name>
<evidence type="ECO:0000313" key="2">
    <source>
        <dbReference type="EMBL" id="KZP05228.1"/>
    </source>
</evidence>
<organism evidence="2 4">
    <name type="scientific">Athelia psychrophila</name>
    <dbReference type="NCBI Taxonomy" id="1759441"/>
    <lineage>
        <taxon>Eukaryota</taxon>
        <taxon>Fungi</taxon>
        <taxon>Dikarya</taxon>
        <taxon>Basidiomycota</taxon>
        <taxon>Agaricomycotina</taxon>
        <taxon>Agaricomycetes</taxon>
        <taxon>Agaricomycetidae</taxon>
        <taxon>Atheliales</taxon>
        <taxon>Atheliaceae</taxon>
        <taxon>Athelia</taxon>
    </lineage>
</organism>